<feature type="transmembrane region" description="Helical" evidence="6">
    <location>
        <begin position="23"/>
        <end position="43"/>
    </location>
</feature>
<keyword evidence="2 6" id="KW-0812">Transmembrane</keyword>
<keyword evidence="8" id="KW-1185">Reference proteome</keyword>
<sequence>MWSLTSPLIIGINNFHTLTSSITVYWVGPTVGSIVATLIYYFLKAVDLYALNPKQDSESLEDSPDYAGIEVVRRQNSITTTVSQGKHLQQNAPPVEQCAVNMIPISRYAPSHYHPQIHGYPHAMEGRRECYPQDPMSPHSTVFPEKQGKVVGDVGMLDEDHNPQSYLPSLAPRPSRKRCNPNPHAPQAAAFAEGTSSGNTNEHKYTLSEDTKEIPIWSPYLAHH</sequence>
<dbReference type="InterPro" id="IPR023271">
    <property type="entry name" value="Aquaporin-like"/>
</dbReference>
<dbReference type="SUPFAM" id="SSF81338">
    <property type="entry name" value="Aquaporin-like"/>
    <property type="match status" value="1"/>
</dbReference>
<evidence type="ECO:0000256" key="1">
    <source>
        <dbReference type="ARBA" id="ARBA00004141"/>
    </source>
</evidence>
<protein>
    <submittedName>
        <fullName evidence="7">Uncharacterized protein</fullName>
    </submittedName>
</protein>
<evidence type="ECO:0000313" key="7">
    <source>
        <dbReference type="EMBL" id="KNZ52490.1"/>
    </source>
</evidence>
<evidence type="ECO:0000313" key="8">
    <source>
        <dbReference type="Proteomes" id="UP000037035"/>
    </source>
</evidence>
<comment type="subcellular location">
    <subcellularLocation>
        <location evidence="1">Membrane</location>
        <topology evidence="1">Multi-pass membrane protein</topology>
    </subcellularLocation>
</comment>
<evidence type="ECO:0000256" key="2">
    <source>
        <dbReference type="ARBA" id="ARBA00022692"/>
    </source>
</evidence>
<dbReference type="VEuPathDB" id="FungiDB:VP01_3556g1"/>
<dbReference type="STRING" id="27349.A0A0L6UXA9"/>
<dbReference type="Proteomes" id="UP000037035">
    <property type="component" value="Unassembled WGS sequence"/>
</dbReference>
<dbReference type="GO" id="GO:0016020">
    <property type="term" value="C:membrane"/>
    <property type="evidence" value="ECO:0007669"/>
    <property type="project" value="UniProtKB-SubCell"/>
</dbReference>
<name>A0A0L6UXA9_9BASI</name>
<evidence type="ECO:0000256" key="4">
    <source>
        <dbReference type="ARBA" id="ARBA00023136"/>
    </source>
</evidence>
<accession>A0A0L6UXA9</accession>
<comment type="caution">
    <text evidence="7">The sequence shown here is derived from an EMBL/GenBank/DDBJ whole genome shotgun (WGS) entry which is preliminary data.</text>
</comment>
<keyword evidence="3 6" id="KW-1133">Transmembrane helix</keyword>
<evidence type="ECO:0000256" key="5">
    <source>
        <dbReference type="SAM" id="MobiDB-lite"/>
    </source>
</evidence>
<reference evidence="7 8" key="1">
    <citation type="submission" date="2015-08" db="EMBL/GenBank/DDBJ databases">
        <title>Next Generation Sequencing and Analysis of the Genome of Puccinia sorghi L Schw, the Causal Agent of Maize Common Rust.</title>
        <authorList>
            <person name="Rochi L."/>
            <person name="Burguener G."/>
            <person name="Darino M."/>
            <person name="Turjanski A."/>
            <person name="Kreff E."/>
            <person name="Dieguez M.J."/>
            <person name="Sacco F."/>
        </authorList>
    </citation>
    <scope>NUCLEOTIDE SEQUENCE [LARGE SCALE GENOMIC DNA]</scope>
    <source>
        <strain evidence="7 8">RO10H11247</strain>
    </source>
</reference>
<feature type="region of interest" description="Disordered" evidence="5">
    <location>
        <begin position="158"/>
        <end position="207"/>
    </location>
</feature>
<dbReference type="OrthoDB" id="3222at2759"/>
<dbReference type="Gene3D" id="1.20.1080.10">
    <property type="entry name" value="Glycerol uptake facilitator protein"/>
    <property type="match status" value="1"/>
</dbReference>
<dbReference type="EMBL" id="LAVV01008564">
    <property type="protein sequence ID" value="KNZ52490.1"/>
    <property type="molecule type" value="Genomic_DNA"/>
</dbReference>
<organism evidence="7 8">
    <name type="scientific">Puccinia sorghi</name>
    <dbReference type="NCBI Taxonomy" id="27349"/>
    <lineage>
        <taxon>Eukaryota</taxon>
        <taxon>Fungi</taxon>
        <taxon>Dikarya</taxon>
        <taxon>Basidiomycota</taxon>
        <taxon>Pucciniomycotina</taxon>
        <taxon>Pucciniomycetes</taxon>
        <taxon>Pucciniales</taxon>
        <taxon>Pucciniaceae</taxon>
        <taxon>Puccinia</taxon>
    </lineage>
</organism>
<dbReference type="AlphaFoldDB" id="A0A0L6UXA9"/>
<evidence type="ECO:0000256" key="3">
    <source>
        <dbReference type="ARBA" id="ARBA00022989"/>
    </source>
</evidence>
<proteinExistence type="predicted"/>
<gene>
    <name evidence="7" type="ORF">VP01_3556g1</name>
</gene>
<evidence type="ECO:0000256" key="6">
    <source>
        <dbReference type="SAM" id="Phobius"/>
    </source>
</evidence>
<keyword evidence="4 6" id="KW-0472">Membrane</keyword>